<evidence type="ECO:0000313" key="3">
    <source>
        <dbReference type="Proteomes" id="UP001476950"/>
    </source>
</evidence>
<dbReference type="RefSeq" id="WP_190447304.1">
    <property type="nucleotide sequence ID" value="NZ_JAMPLM010000006.1"/>
</dbReference>
<dbReference type="EMBL" id="JAMPLM010000006">
    <property type="protein sequence ID" value="MEP1058651.1"/>
    <property type="molecule type" value="Genomic_DNA"/>
</dbReference>
<reference evidence="2 3" key="1">
    <citation type="submission" date="2022-04" db="EMBL/GenBank/DDBJ databases">
        <title>Positive selection, recombination, and allopatry shape intraspecific diversity of widespread and dominant cyanobacteria.</title>
        <authorList>
            <person name="Wei J."/>
            <person name="Shu W."/>
            <person name="Hu C."/>
        </authorList>
    </citation>
    <scope>NUCLEOTIDE SEQUENCE [LARGE SCALE GENOMIC DNA]</scope>
    <source>
        <strain evidence="2 3">AS-A4</strain>
    </source>
</reference>
<comment type="caution">
    <text evidence="2">The sequence shown here is derived from an EMBL/GenBank/DDBJ whole genome shotgun (WGS) entry which is preliminary data.</text>
</comment>
<sequence>MHALKPSSFPPQPQRPLRTVPRQKTKVKQRPYRAALIETTVKLSVNVVLSAAAIGALSQLLPYRSSQAAKLQELQVTVAATEERVERTQNKFKQYFDPYQTGANMQAQSNRIGTQQRRIVFRRAGGQ</sequence>
<dbReference type="Proteomes" id="UP001476950">
    <property type="component" value="Unassembled WGS sequence"/>
</dbReference>
<accession>A0ABV0KHY5</accession>
<proteinExistence type="predicted"/>
<name>A0ABV0KHY5_9CYAN</name>
<feature type="region of interest" description="Disordered" evidence="1">
    <location>
        <begin position="1"/>
        <end position="27"/>
    </location>
</feature>
<organism evidence="2 3">
    <name type="scientific">Stenomitos frigidus AS-A4</name>
    <dbReference type="NCBI Taxonomy" id="2933935"/>
    <lineage>
        <taxon>Bacteria</taxon>
        <taxon>Bacillati</taxon>
        <taxon>Cyanobacteriota</taxon>
        <taxon>Cyanophyceae</taxon>
        <taxon>Leptolyngbyales</taxon>
        <taxon>Leptolyngbyaceae</taxon>
        <taxon>Stenomitos</taxon>
    </lineage>
</organism>
<gene>
    <name evidence="2" type="ORF">NDI38_09395</name>
</gene>
<keyword evidence="3" id="KW-1185">Reference proteome</keyword>
<evidence type="ECO:0000313" key="2">
    <source>
        <dbReference type="EMBL" id="MEP1058651.1"/>
    </source>
</evidence>
<evidence type="ECO:0000256" key="1">
    <source>
        <dbReference type="SAM" id="MobiDB-lite"/>
    </source>
</evidence>
<protein>
    <submittedName>
        <fullName evidence="2">Uncharacterized protein</fullName>
    </submittedName>
</protein>